<organism evidence="1 2">
    <name type="scientific">Phialocephala subalpina</name>
    <dbReference type="NCBI Taxonomy" id="576137"/>
    <lineage>
        <taxon>Eukaryota</taxon>
        <taxon>Fungi</taxon>
        <taxon>Dikarya</taxon>
        <taxon>Ascomycota</taxon>
        <taxon>Pezizomycotina</taxon>
        <taxon>Leotiomycetes</taxon>
        <taxon>Helotiales</taxon>
        <taxon>Mollisiaceae</taxon>
        <taxon>Phialocephala</taxon>
        <taxon>Phialocephala fortinii species complex</taxon>
    </lineage>
</organism>
<reference evidence="1 2" key="1">
    <citation type="submission" date="2016-03" db="EMBL/GenBank/DDBJ databases">
        <authorList>
            <person name="Ploux O."/>
        </authorList>
    </citation>
    <scope>NUCLEOTIDE SEQUENCE [LARGE SCALE GENOMIC DNA]</scope>
    <source>
        <strain evidence="1 2">UAMH 11012</strain>
    </source>
</reference>
<dbReference type="Pfam" id="PF13344">
    <property type="entry name" value="Hydrolase_6"/>
    <property type="match status" value="1"/>
</dbReference>
<keyword evidence="2" id="KW-1185">Reference proteome</keyword>
<dbReference type="Proteomes" id="UP000184330">
    <property type="component" value="Unassembled WGS sequence"/>
</dbReference>
<accession>A0A1L7WPD7</accession>
<evidence type="ECO:0000313" key="1">
    <source>
        <dbReference type="EMBL" id="CZR54638.1"/>
    </source>
</evidence>
<dbReference type="InterPro" id="IPR006357">
    <property type="entry name" value="HAD-SF_hydro_IIA"/>
</dbReference>
<dbReference type="InterPro" id="IPR023214">
    <property type="entry name" value="HAD_sf"/>
</dbReference>
<dbReference type="InterPro" id="IPR036412">
    <property type="entry name" value="HAD-like_sf"/>
</dbReference>
<protein>
    <submittedName>
        <fullName evidence="1">Uncharacterized protein</fullName>
    </submittedName>
</protein>
<sequence>MAPNPVIKHNLLQTCLGALILRKVHQNRHDFGFIFDLDAILMKGARAIPAARKTLLYLQHNNIPFVLMTDRAMNMEIPYSLTLREDLWLDTLSTDQVIQAHSPFKQLVPQFVNKIGLAIGRGDQEYLKYLARSYGFKRVVVPSDLSYAERVHISAILVWDTPEDIERDAQLVVDLLLSHKGRTGTISPINGYLQDSQPPIFYSNPDFDGFKHRINHLWTEKTNEVELNNQVLYGKKHVESLRYAELMLRKQHEKIHGTETKEIRKVFIVGDYGNIKGGTNEGASRRGADLVTCLVESSVHEAGTALDVVPRWVGQDVGCAVRHALRGEEWVDNEFLGDKDK</sequence>
<dbReference type="AlphaFoldDB" id="A0A1L7WPD7"/>
<dbReference type="STRING" id="576137.A0A1L7WPD7"/>
<dbReference type="EMBL" id="FJOG01000005">
    <property type="protein sequence ID" value="CZR54638.1"/>
    <property type="molecule type" value="Genomic_DNA"/>
</dbReference>
<dbReference type="SUPFAM" id="SSF56784">
    <property type="entry name" value="HAD-like"/>
    <property type="match status" value="1"/>
</dbReference>
<dbReference type="Gene3D" id="3.40.50.1000">
    <property type="entry name" value="HAD superfamily/HAD-like"/>
    <property type="match status" value="2"/>
</dbReference>
<gene>
    <name evidence="1" type="ORF">PAC_04522</name>
</gene>
<dbReference type="OrthoDB" id="10251048at2759"/>
<evidence type="ECO:0000313" key="2">
    <source>
        <dbReference type="Proteomes" id="UP000184330"/>
    </source>
</evidence>
<proteinExistence type="predicted"/>
<name>A0A1L7WPD7_9HELO</name>